<dbReference type="SUPFAM" id="SSF49373">
    <property type="entry name" value="Invasin/intimin cell-adhesion fragments"/>
    <property type="match status" value="1"/>
</dbReference>
<dbReference type="Gene3D" id="2.60.40.1080">
    <property type="match status" value="1"/>
</dbReference>
<dbReference type="InterPro" id="IPR008964">
    <property type="entry name" value="Invasin/intimin_cell_adhesion"/>
</dbReference>
<feature type="signal peptide" evidence="2">
    <location>
        <begin position="1"/>
        <end position="21"/>
    </location>
</feature>
<gene>
    <name evidence="4" type="ORF">SAMN02745217_02793</name>
</gene>
<sequence length="190" mass="20643">MKKLIALLLTLVMILPIKVSASTVYEISSDNYALFPKETIVLEILKYNEPIKAKINWKSSNKKVAAVSNTGKVTAKTKGTATITGVYKNKTFTCKIKVTGSEQAVIMPNDTSSDTGSTYITLSKYNSLNDGISYADAVKIIGTEGTVSPASDVSDTKSAEYVWYGKDGISNAVIIFKDDKLYTKSQTNLE</sequence>
<dbReference type="STRING" id="1121345.SAMN02745217_02793"/>
<protein>
    <submittedName>
        <fullName evidence="4">Ig-like domain (Group 2)</fullName>
    </submittedName>
</protein>
<dbReference type="RefSeq" id="WP_073589469.1">
    <property type="nucleotide sequence ID" value="NZ_FRFD01000008.1"/>
</dbReference>
<keyword evidence="5" id="KW-1185">Reference proteome</keyword>
<dbReference type="InterPro" id="IPR003343">
    <property type="entry name" value="Big_2"/>
</dbReference>
<evidence type="ECO:0000313" key="4">
    <source>
        <dbReference type="EMBL" id="SHO50589.1"/>
    </source>
</evidence>
<keyword evidence="1 2" id="KW-0732">Signal</keyword>
<accession>A0A1M7YDC8</accession>
<dbReference type="Proteomes" id="UP000184612">
    <property type="component" value="Unassembled WGS sequence"/>
</dbReference>
<dbReference type="Pfam" id="PF02368">
    <property type="entry name" value="Big_2"/>
    <property type="match status" value="1"/>
</dbReference>
<organism evidence="4 5">
    <name type="scientific">Anaerocolumna xylanovorans DSM 12503</name>
    <dbReference type="NCBI Taxonomy" id="1121345"/>
    <lineage>
        <taxon>Bacteria</taxon>
        <taxon>Bacillati</taxon>
        <taxon>Bacillota</taxon>
        <taxon>Clostridia</taxon>
        <taxon>Lachnospirales</taxon>
        <taxon>Lachnospiraceae</taxon>
        <taxon>Anaerocolumna</taxon>
    </lineage>
</organism>
<dbReference type="SMART" id="SM00635">
    <property type="entry name" value="BID_2"/>
    <property type="match status" value="1"/>
</dbReference>
<evidence type="ECO:0000259" key="3">
    <source>
        <dbReference type="SMART" id="SM00635"/>
    </source>
</evidence>
<evidence type="ECO:0000313" key="5">
    <source>
        <dbReference type="Proteomes" id="UP000184612"/>
    </source>
</evidence>
<dbReference type="EMBL" id="FRFD01000008">
    <property type="protein sequence ID" value="SHO50589.1"/>
    <property type="molecule type" value="Genomic_DNA"/>
</dbReference>
<evidence type="ECO:0000256" key="1">
    <source>
        <dbReference type="ARBA" id="ARBA00022729"/>
    </source>
</evidence>
<proteinExistence type="predicted"/>
<dbReference type="AlphaFoldDB" id="A0A1M7YDC8"/>
<reference evidence="4 5" key="1">
    <citation type="submission" date="2016-12" db="EMBL/GenBank/DDBJ databases">
        <authorList>
            <person name="Song W.-J."/>
            <person name="Kurnit D.M."/>
        </authorList>
    </citation>
    <scope>NUCLEOTIDE SEQUENCE [LARGE SCALE GENOMIC DNA]</scope>
    <source>
        <strain evidence="4 5">DSM 12503</strain>
    </source>
</reference>
<evidence type="ECO:0000256" key="2">
    <source>
        <dbReference type="SAM" id="SignalP"/>
    </source>
</evidence>
<feature type="domain" description="BIG2" evidence="3">
    <location>
        <begin position="21"/>
        <end position="97"/>
    </location>
</feature>
<name>A0A1M7YDC8_9FIRM</name>
<dbReference type="InterPro" id="IPR037873">
    <property type="entry name" value="BamE-like"/>
</dbReference>
<feature type="chain" id="PRO_5013360111" evidence="2">
    <location>
        <begin position="22"/>
        <end position="190"/>
    </location>
</feature>
<dbReference type="Gene3D" id="3.30.1450.10">
    <property type="match status" value="1"/>
</dbReference>